<reference evidence="2" key="1">
    <citation type="journal article" date="2019" name="Int. J. Syst. Evol. Microbiol.">
        <title>The Global Catalogue of Microorganisms (GCM) 10K type strain sequencing project: providing services to taxonomists for standard genome sequencing and annotation.</title>
        <authorList>
            <consortium name="The Broad Institute Genomics Platform"/>
            <consortium name="The Broad Institute Genome Sequencing Center for Infectious Disease"/>
            <person name="Wu L."/>
            <person name="Ma J."/>
        </authorList>
    </citation>
    <scope>NUCLEOTIDE SEQUENCE [LARGE SCALE GENOMIC DNA]</scope>
    <source>
        <strain evidence="2">CGMCC 1.15103</strain>
    </source>
</reference>
<organism evidence="1 2">
    <name type="scientific">Paraburkholderia caffeinilytica</name>
    <dbReference type="NCBI Taxonomy" id="1761016"/>
    <lineage>
        <taxon>Bacteria</taxon>
        <taxon>Pseudomonadati</taxon>
        <taxon>Pseudomonadota</taxon>
        <taxon>Betaproteobacteria</taxon>
        <taxon>Burkholderiales</taxon>
        <taxon>Burkholderiaceae</taxon>
        <taxon>Paraburkholderia</taxon>
    </lineage>
</organism>
<protein>
    <submittedName>
        <fullName evidence="1">Uncharacterized protein</fullName>
    </submittedName>
</protein>
<name>A0ABQ1NC73_9BURK</name>
<evidence type="ECO:0000313" key="2">
    <source>
        <dbReference type="Proteomes" id="UP000602004"/>
    </source>
</evidence>
<dbReference type="Proteomes" id="UP000602004">
    <property type="component" value="Unassembled WGS sequence"/>
</dbReference>
<gene>
    <name evidence="1" type="ORF">GCM10011400_67220</name>
</gene>
<dbReference type="EMBL" id="BMHL01000019">
    <property type="protein sequence ID" value="GGC69781.1"/>
    <property type="molecule type" value="Genomic_DNA"/>
</dbReference>
<comment type="caution">
    <text evidence="1">The sequence shown here is derived from an EMBL/GenBank/DDBJ whole genome shotgun (WGS) entry which is preliminary data.</text>
</comment>
<sequence>MRTNVAQIALYKERIPAFVPDQRAGVLRFFILYDIRQNNIEAAARERYADRSTDASPAACYQCGRGLSH</sequence>
<accession>A0ABQ1NC73</accession>
<proteinExistence type="predicted"/>
<keyword evidence="2" id="KW-1185">Reference proteome</keyword>
<evidence type="ECO:0000313" key="1">
    <source>
        <dbReference type="EMBL" id="GGC69781.1"/>
    </source>
</evidence>